<evidence type="ECO:0000313" key="3">
    <source>
        <dbReference type="Proteomes" id="UP000196536"/>
    </source>
</evidence>
<organism evidence="2 3">
    <name type="scientific">Acinetobacter populi</name>
    <dbReference type="NCBI Taxonomy" id="1582270"/>
    <lineage>
        <taxon>Bacteria</taxon>
        <taxon>Pseudomonadati</taxon>
        <taxon>Pseudomonadota</taxon>
        <taxon>Gammaproteobacteria</taxon>
        <taxon>Moraxellales</taxon>
        <taxon>Moraxellaceae</taxon>
        <taxon>Acinetobacter</taxon>
    </lineage>
</organism>
<reference evidence="2 3" key="1">
    <citation type="submission" date="2017-05" db="EMBL/GenBank/DDBJ databases">
        <title>Acinetobacter populi ANC 5415 (= PBJ7), whole genome shotgun sequencing project.</title>
        <authorList>
            <person name="Nemec A."/>
            <person name="Radolfova-Krizova L."/>
        </authorList>
    </citation>
    <scope>NUCLEOTIDE SEQUENCE [LARGE SCALE GENOMIC DNA]</scope>
    <source>
        <strain evidence="2 3">PBJ7</strain>
    </source>
</reference>
<proteinExistence type="predicted"/>
<comment type="caution">
    <text evidence="2">The sequence shown here is derived from an EMBL/GenBank/DDBJ whole genome shotgun (WGS) entry which is preliminary data.</text>
</comment>
<dbReference type="AlphaFoldDB" id="A0A1Z9Z1C2"/>
<dbReference type="Pfam" id="PF04168">
    <property type="entry name" value="Alpha-E"/>
    <property type="match status" value="1"/>
</dbReference>
<evidence type="ECO:0000313" key="2">
    <source>
        <dbReference type="EMBL" id="OUY08246.1"/>
    </source>
</evidence>
<dbReference type="OrthoDB" id="9803532at2"/>
<protein>
    <recommendedName>
        <fullName evidence="1">DUF403 domain-containing protein</fullName>
    </recommendedName>
</protein>
<dbReference type="Proteomes" id="UP000196536">
    <property type="component" value="Unassembled WGS sequence"/>
</dbReference>
<accession>A0A1Z9Z1C2</accession>
<evidence type="ECO:0000259" key="1">
    <source>
        <dbReference type="Pfam" id="PF04168"/>
    </source>
</evidence>
<keyword evidence="3" id="KW-1185">Reference proteome</keyword>
<dbReference type="EMBL" id="NEXX01000001">
    <property type="protein sequence ID" value="OUY08246.1"/>
    <property type="molecule type" value="Genomic_DNA"/>
</dbReference>
<gene>
    <name evidence="2" type="ORF">CAP51_01085</name>
</gene>
<feature type="domain" description="DUF403" evidence="1">
    <location>
        <begin position="3"/>
        <end position="169"/>
    </location>
</feature>
<dbReference type="RefSeq" id="WP_087618888.1">
    <property type="nucleotide sequence ID" value="NZ_NEXX01000001.1"/>
</dbReference>
<name>A0A1Z9Z1C2_9GAMM</name>
<sequence length="200" mass="22937">MILLSSAAQNIFWLGRYLSRIQQACNLLPFQDDKEAIEYAHAFCLPAWDANSLNALFLDPEQPFSIAAQFHNVRDDIQQLRAVLSPQTYSELNRLTKILDDKAVSLCEVVNECAEVLEGEVEQVFLFYALGRAVEDLDHQCRLEQVKDAQLQEIEKILGLLKTYGWHACHDSWQSLKEEQNMSALYNFSDDLATMFEVCE</sequence>
<dbReference type="InterPro" id="IPR007296">
    <property type="entry name" value="DUF403"/>
</dbReference>